<organism evidence="3 4">
    <name type="scientific">Virgibacillus alimentarius</name>
    <dbReference type="NCBI Taxonomy" id="698769"/>
    <lineage>
        <taxon>Bacteria</taxon>
        <taxon>Bacillati</taxon>
        <taxon>Bacillota</taxon>
        <taxon>Bacilli</taxon>
        <taxon>Bacillales</taxon>
        <taxon>Bacillaceae</taxon>
        <taxon>Virgibacillus</taxon>
    </lineage>
</organism>
<accession>A0ABS4S9E1</accession>
<evidence type="ECO:0000256" key="1">
    <source>
        <dbReference type="SAM" id="MobiDB-lite"/>
    </source>
</evidence>
<dbReference type="EMBL" id="JAGIKX010000020">
    <property type="protein sequence ID" value="MBP2258128.1"/>
    <property type="molecule type" value="Genomic_DNA"/>
</dbReference>
<proteinExistence type="predicted"/>
<feature type="transmembrane region" description="Helical" evidence="2">
    <location>
        <begin position="137"/>
        <end position="155"/>
    </location>
</feature>
<evidence type="ECO:0000256" key="2">
    <source>
        <dbReference type="SAM" id="Phobius"/>
    </source>
</evidence>
<feature type="compositionally biased region" description="Basic and acidic residues" evidence="1">
    <location>
        <begin position="18"/>
        <end position="31"/>
    </location>
</feature>
<reference evidence="3 4" key="1">
    <citation type="submission" date="2021-03" db="EMBL/GenBank/DDBJ databases">
        <title>Genomic Encyclopedia of Type Strains, Phase IV (KMG-IV): sequencing the most valuable type-strain genomes for metagenomic binning, comparative biology and taxonomic classification.</title>
        <authorList>
            <person name="Goeker M."/>
        </authorList>
    </citation>
    <scope>NUCLEOTIDE SEQUENCE [LARGE SCALE GENOMIC DNA]</scope>
    <source>
        <strain evidence="3 4">DSM 25790</strain>
    </source>
</reference>
<evidence type="ECO:0000313" key="4">
    <source>
        <dbReference type="Proteomes" id="UP001519294"/>
    </source>
</evidence>
<dbReference type="RefSeq" id="WP_029267787.1">
    <property type="nucleotide sequence ID" value="NZ_JAGIKX010000020.1"/>
</dbReference>
<keyword evidence="2" id="KW-1133">Transmembrane helix</keyword>
<evidence type="ECO:0000313" key="3">
    <source>
        <dbReference type="EMBL" id="MBP2258128.1"/>
    </source>
</evidence>
<gene>
    <name evidence="3" type="ORF">J2Z81_002099</name>
</gene>
<feature type="compositionally biased region" description="Basic and acidic residues" evidence="1">
    <location>
        <begin position="39"/>
        <end position="57"/>
    </location>
</feature>
<protein>
    <submittedName>
        <fullName evidence="3">Uncharacterized protein</fullName>
    </submittedName>
</protein>
<keyword evidence="2" id="KW-0812">Transmembrane</keyword>
<feature type="transmembrane region" description="Helical" evidence="2">
    <location>
        <begin position="183"/>
        <end position="201"/>
    </location>
</feature>
<feature type="transmembrane region" description="Helical" evidence="2">
    <location>
        <begin position="161"/>
        <end position="178"/>
    </location>
</feature>
<name>A0ABS4S9E1_9BACI</name>
<feature type="transmembrane region" description="Helical" evidence="2">
    <location>
        <begin position="103"/>
        <end position="125"/>
    </location>
</feature>
<sequence>MGFFWNKNKDDLDEENIDQEHSPEAKNEVHEPQSTPRVTRKEYKEMKRSKEASESADHKQTMFRDRYGNLFLRYVLPPIMIYLAYMLYLYVNGNFLAKFFGNTYFWILDIIVLIFFTAIIAFALLYMFERMPTFTHYFGAISWFAAVYFYIFYLIHHDARGPILAAMILFVTGVIQLTHWNHYIKGTFIVLAVLYGNYLTALDFPEVWLILGVGGSMILLKRRWKYR</sequence>
<feature type="transmembrane region" description="Helical" evidence="2">
    <location>
        <begin position="70"/>
        <end position="91"/>
    </location>
</feature>
<keyword evidence="4" id="KW-1185">Reference proteome</keyword>
<dbReference type="Proteomes" id="UP001519294">
    <property type="component" value="Unassembled WGS sequence"/>
</dbReference>
<comment type="caution">
    <text evidence="3">The sequence shown here is derived from an EMBL/GenBank/DDBJ whole genome shotgun (WGS) entry which is preliminary data.</text>
</comment>
<feature type="region of interest" description="Disordered" evidence="1">
    <location>
        <begin position="1"/>
        <end position="57"/>
    </location>
</feature>
<keyword evidence="2" id="KW-0472">Membrane</keyword>